<dbReference type="PANTHER" id="PTHR38011:SF2">
    <property type="entry name" value="BIFUNCTIONAL DEAMINASE-REDUCTASE DOMAIN PROTEIN"/>
    <property type="match status" value="1"/>
</dbReference>
<keyword evidence="1" id="KW-0472">Membrane</keyword>
<reference evidence="3 4" key="1">
    <citation type="submission" date="2020-07" db="EMBL/GenBank/DDBJ databases">
        <title>Sequencing the genomes of 1000 actinobacteria strains.</title>
        <authorList>
            <person name="Klenk H.-P."/>
        </authorList>
    </citation>
    <scope>NUCLEOTIDE SEQUENCE [LARGE SCALE GENOMIC DNA]</scope>
    <source>
        <strain evidence="3 4">DSM 26341</strain>
    </source>
</reference>
<protein>
    <submittedName>
        <fullName evidence="3">Dihydrofolate reductase</fullName>
    </submittedName>
</protein>
<comment type="caution">
    <text evidence="3">The sequence shown here is derived from an EMBL/GenBank/DDBJ whole genome shotgun (WGS) entry which is preliminary data.</text>
</comment>
<dbReference type="EMBL" id="JACBZP010000001">
    <property type="protein sequence ID" value="NYI69192.1"/>
    <property type="molecule type" value="Genomic_DNA"/>
</dbReference>
<dbReference type="InterPro" id="IPR050765">
    <property type="entry name" value="Riboflavin_Biosynth_HTPR"/>
</dbReference>
<accession>A0A7Z0D5D1</accession>
<dbReference type="InterPro" id="IPR024072">
    <property type="entry name" value="DHFR-like_dom_sf"/>
</dbReference>
<keyword evidence="4" id="KW-1185">Reference proteome</keyword>
<dbReference type="GO" id="GO:0009231">
    <property type="term" value="P:riboflavin biosynthetic process"/>
    <property type="evidence" value="ECO:0007669"/>
    <property type="project" value="InterPro"/>
</dbReference>
<dbReference type="RefSeq" id="WP_179429455.1">
    <property type="nucleotide sequence ID" value="NZ_JACBZP010000001.1"/>
</dbReference>
<organism evidence="3 4">
    <name type="scientific">Spelaeicoccus albus</name>
    <dbReference type="NCBI Taxonomy" id="1280376"/>
    <lineage>
        <taxon>Bacteria</taxon>
        <taxon>Bacillati</taxon>
        <taxon>Actinomycetota</taxon>
        <taxon>Actinomycetes</taxon>
        <taxon>Micrococcales</taxon>
        <taxon>Brevibacteriaceae</taxon>
        <taxon>Spelaeicoccus</taxon>
    </lineage>
</organism>
<dbReference type="Proteomes" id="UP000539111">
    <property type="component" value="Unassembled WGS sequence"/>
</dbReference>
<evidence type="ECO:0000313" key="3">
    <source>
        <dbReference type="EMBL" id="NYI69192.1"/>
    </source>
</evidence>
<dbReference type="GO" id="GO:0008703">
    <property type="term" value="F:5-amino-6-(5-phosphoribosylamino)uracil reductase activity"/>
    <property type="evidence" value="ECO:0007669"/>
    <property type="project" value="InterPro"/>
</dbReference>
<keyword evidence="1" id="KW-1133">Transmembrane helix</keyword>
<evidence type="ECO:0000313" key="4">
    <source>
        <dbReference type="Proteomes" id="UP000539111"/>
    </source>
</evidence>
<keyword evidence="1" id="KW-0812">Transmembrane</keyword>
<feature type="domain" description="Bacterial bifunctional deaminase-reductase C-terminal" evidence="2">
    <location>
        <begin position="3"/>
        <end position="184"/>
    </location>
</feature>
<feature type="transmembrane region" description="Helical" evidence="1">
    <location>
        <begin position="126"/>
        <end position="151"/>
    </location>
</feature>
<sequence length="198" mass="21424">MGKVVVINHVTLDGVMQAPARADEDTRGQFEFGGWAASHHDDVLAAKIGEWMNGEHALLLGRRSYDDLLQVWNRMGGPFRDSLNKTPKFVASRNAGTTLKWPNSTLLHGDVPASVAELKQSLEENLVIMGSQSLIGALMVAGLIDVYLLMIHPMVLGTGRRLFPDDVDAALELTDSVATTKGVLVATYRPAHAPADLV</sequence>
<dbReference type="AlphaFoldDB" id="A0A7Z0D5D1"/>
<dbReference type="PANTHER" id="PTHR38011">
    <property type="entry name" value="DIHYDROFOLATE REDUCTASE FAMILY PROTEIN (AFU_ORTHOLOGUE AFUA_8G06820)"/>
    <property type="match status" value="1"/>
</dbReference>
<evidence type="ECO:0000256" key="1">
    <source>
        <dbReference type="SAM" id="Phobius"/>
    </source>
</evidence>
<name>A0A7Z0D5D1_9MICO</name>
<dbReference type="SUPFAM" id="SSF53597">
    <property type="entry name" value="Dihydrofolate reductase-like"/>
    <property type="match status" value="1"/>
</dbReference>
<gene>
    <name evidence="3" type="ORF">BJY26_003498</name>
</gene>
<dbReference type="Pfam" id="PF01872">
    <property type="entry name" value="RibD_C"/>
    <property type="match status" value="1"/>
</dbReference>
<evidence type="ECO:0000259" key="2">
    <source>
        <dbReference type="Pfam" id="PF01872"/>
    </source>
</evidence>
<proteinExistence type="predicted"/>
<dbReference type="Gene3D" id="3.40.430.10">
    <property type="entry name" value="Dihydrofolate Reductase, subunit A"/>
    <property type="match status" value="1"/>
</dbReference>
<dbReference type="InterPro" id="IPR002734">
    <property type="entry name" value="RibDG_C"/>
</dbReference>